<organism evidence="1 2">
    <name type="scientific">Kineosporia mesophila</name>
    <dbReference type="NCBI Taxonomy" id="566012"/>
    <lineage>
        <taxon>Bacteria</taxon>
        <taxon>Bacillati</taxon>
        <taxon>Actinomycetota</taxon>
        <taxon>Actinomycetes</taxon>
        <taxon>Kineosporiales</taxon>
        <taxon>Kineosporiaceae</taxon>
        <taxon>Kineosporia</taxon>
    </lineage>
</organism>
<sequence>MVALPPDQTVDDRSTPVHCGGLTTTYPIALTPRTQTRTAGPDVWKRPAFGAPAVAVPLNRIGDRLGVHSKIAWPGIRNLGVPIRDSHGRNDDYPVASMISTAVISPACRCRRMRSQFLRRALGEGTCPPDGLQPRRRSQAATPDLNVRVCDVPPTGFEPVLKRF</sequence>
<accession>A0ABP6YVQ8</accession>
<reference evidence="2" key="1">
    <citation type="journal article" date="2019" name="Int. J. Syst. Evol. Microbiol.">
        <title>The Global Catalogue of Microorganisms (GCM) 10K type strain sequencing project: providing services to taxonomists for standard genome sequencing and annotation.</title>
        <authorList>
            <consortium name="The Broad Institute Genomics Platform"/>
            <consortium name="The Broad Institute Genome Sequencing Center for Infectious Disease"/>
            <person name="Wu L."/>
            <person name="Ma J."/>
        </authorList>
    </citation>
    <scope>NUCLEOTIDE SEQUENCE [LARGE SCALE GENOMIC DNA]</scope>
    <source>
        <strain evidence="2">JCM 16902</strain>
    </source>
</reference>
<comment type="caution">
    <text evidence="1">The sequence shown here is derived from an EMBL/GenBank/DDBJ whole genome shotgun (WGS) entry which is preliminary data.</text>
</comment>
<name>A0ABP6YVQ8_9ACTN</name>
<keyword evidence="2" id="KW-1185">Reference proteome</keyword>
<protein>
    <submittedName>
        <fullName evidence="1">Uncharacterized protein</fullName>
    </submittedName>
</protein>
<proteinExistence type="predicted"/>
<gene>
    <name evidence="1" type="ORF">GCM10022223_00540</name>
</gene>
<evidence type="ECO:0000313" key="1">
    <source>
        <dbReference type="EMBL" id="GAA3589965.1"/>
    </source>
</evidence>
<dbReference type="EMBL" id="BAAAZO010000001">
    <property type="protein sequence ID" value="GAA3589965.1"/>
    <property type="molecule type" value="Genomic_DNA"/>
</dbReference>
<evidence type="ECO:0000313" key="2">
    <source>
        <dbReference type="Proteomes" id="UP001501074"/>
    </source>
</evidence>
<dbReference type="Proteomes" id="UP001501074">
    <property type="component" value="Unassembled WGS sequence"/>
</dbReference>